<keyword evidence="9" id="KW-0274">FAD</keyword>
<dbReference type="GO" id="GO:0030976">
    <property type="term" value="F:thiamine pyrophosphate binding"/>
    <property type="evidence" value="ECO:0007669"/>
    <property type="project" value="UniProtKB-UniRule"/>
</dbReference>
<dbReference type="InterPro" id="IPR012000">
    <property type="entry name" value="Thiamin_PyroP_enz_cen_dom"/>
</dbReference>
<comment type="caution">
    <text evidence="18">The sequence shown here is derived from an EMBL/GenBank/DDBJ whole genome shotgun (WGS) entry which is preliminary data.</text>
</comment>
<dbReference type="PANTHER" id="PTHR18968:SF170">
    <property type="entry name" value="ACETOLACTATE SYNTHASE ISOZYME 1 LARGE SUBUNIT"/>
    <property type="match status" value="1"/>
</dbReference>
<dbReference type="InterPro" id="IPR012846">
    <property type="entry name" value="Acetolactate_synth_lsu"/>
</dbReference>
<comment type="pathway">
    <text evidence="1 14">Amino-acid biosynthesis; L-isoleucine biosynthesis; L-isoleucine from 2-oxobutanoate: step 1/4.</text>
</comment>
<organism evidence="18 19">
    <name type="scientific">Ruficoccus amylovorans</name>
    <dbReference type="NCBI Taxonomy" id="1804625"/>
    <lineage>
        <taxon>Bacteria</taxon>
        <taxon>Pseudomonadati</taxon>
        <taxon>Verrucomicrobiota</taxon>
        <taxon>Opitutia</taxon>
        <taxon>Puniceicoccales</taxon>
        <taxon>Cerasicoccaceae</taxon>
        <taxon>Ruficoccus</taxon>
    </lineage>
</organism>
<dbReference type="Pfam" id="PF02776">
    <property type="entry name" value="TPP_enzyme_N"/>
    <property type="match status" value="1"/>
</dbReference>
<keyword evidence="7 14" id="KW-0808">Transferase</keyword>
<keyword evidence="11 14" id="KW-0786">Thiamine pyrophosphate</keyword>
<dbReference type="EMBL" id="JACHVB010000012">
    <property type="protein sequence ID" value="MBC2592981.1"/>
    <property type="molecule type" value="Genomic_DNA"/>
</dbReference>
<keyword evidence="12 14" id="KW-0100">Branched-chain amino acid biosynthesis</keyword>
<dbReference type="Proteomes" id="UP000546464">
    <property type="component" value="Unassembled WGS sequence"/>
</dbReference>
<evidence type="ECO:0000256" key="13">
    <source>
        <dbReference type="ARBA" id="ARBA00048670"/>
    </source>
</evidence>
<dbReference type="PROSITE" id="PS00187">
    <property type="entry name" value="TPP_ENZYMES"/>
    <property type="match status" value="1"/>
</dbReference>
<dbReference type="GO" id="GO:0005948">
    <property type="term" value="C:acetolactate synthase complex"/>
    <property type="evidence" value="ECO:0007669"/>
    <property type="project" value="TreeGrafter"/>
</dbReference>
<evidence type="ECO:0000256" key="1">
    <source>
        <dbReference type="ARBA" id="ARBA00004974"/>
    </source>
</evidence>
<feature type="domain" description="Thiamine pyrophosphate enzyme N-terminal TPP-binding" evidence="17">
    <location>
        <begin position="30"/>
        <end position="146"/>
    </location>
</feature>
<evidence type="ECO:0000313" key="19">
    <source>
        <dbReference type="Proteomes" id="UP000546464"/>
    </source>
</evidence>
<evidence type="ECO:0000256" key="10">
    <source>
        <dbReference type="ARBA" id="ARBA00022842"/>
    </source>
</evidence>
<dbReference type="GO" id="GO:0050660">
    <property type="term" value="F:flavin adenine dinucleotide binding"/>
    <property type="evidence" value="ECO:0007669"/>
    <property type="project" value="InterPro"/>
</dbReference>
<evidence type="ECO:0000259" key="15">
    <source>
        <dbReference type="Pfam" id="PF00205"/>
    </source>
</evidence>
<dbReference type="FunFam" id="3.40.50.970:FF:000016">
    <property type="entry name" value="Acetolactate synthase"/>
    <property type="match status" value="1"/>
</dbReference>
<keyword evidence="19" id="KW-1185">Reference proteome</keyword>
<dbReference type="Gene3D" id="3.40.50.970">
    <property type="match status" value="2"/>
</dbReference>
<evidence type="ECO:0000256" key="5">
    <source>
        <dbReference type="ARBA" id="ARBA00022605"/>
    </source>
</evidence>
<dbReference type="PANTHER" id="PTHR18968">
    <property type="entry name" value="THIAMINE PYROPHOSPHATE ENZYMES"/>
    <property type="match status" value="1"/>
</dbReference>
<dbReference type="Gene3D" id="3.40.50.1220">
    <property type="entry name" value="TPP-binding domain"/>
    <property type="match status" value="1"/>
</dbReference>
<comment type="cofactor">
    <cofactor evidence="14">
        <name>Mg(2+)</name>
        <dbReference type="ChEBI" id="CHEBI:18420"/>
    </cofactor>
    <text evidence="14">Binds 1 Mg(2+) ion per subunit.</text>
</comment>
<dbReference type="CDD" id="cd02015">
    <property type="entry name" value="TPP_AHAS"/>
    <property type="match status" value="1"/>
</dbReference>
<evidence type="ECO:0000256" key="4">
    <source>
        <dbReference type="ARBA" id="ARBA00013145"/>
    </source>
</evidence>
<accession>A0A842HC44</accession>
<dbReference type="NCBIfam" id="TIGR00118">
    <property type="entry name" value="acolac_lg"/>
    <property type="match status" value="1"/>
</dbReference>
<sequence length="585" mass="62220">MRSTGGFCLPSHVERFRRANQANQIKIMKMTGADLVIRLLERQGIRLIAGIPGGANLPLYDALARRPVIRHVLSRHEQGAGFIAQGLARTTGRPAVCFATSGPGATNILTAIADAKLDSIPLVCITGQVPQALIGTDAFQEVDVFGMSLPVTKHNYLVQSAEELLSVIPEAFRLAASGRPGPVWIDIPKDVQLASIEFDAWPEPGTADAPAEPEAEAVAQAAAMIEEARQPILYLGGGIIHSESSAAARALAERSHLPTVSTLMALGALPTDHPQSLGMLGMHAAPYTNLALEECDLLIALGARFDDRATGKVAEFCPHARVIHVDIDASELGKIRMPTLSVRADAGRFLESLLAILPERQRPDWNARIAELKATHPMEMPGAEDPSTPYGLIHAIARHAGRDAIVATDVGQHQMWTAQAFPFCRPRQWLTSGGLGTMGFGLPAALGAALSEPGCPVVCISGDGSFLMNNQEMITAAEAGADIKVVIMNNQSLGLVHQQQTLFFGKRLIASKFEQGPDFAMMARAMGMEAVDLAGEPDIDAALAEAFARPGPVLINAPTGVEQHVLPMVPPGGANREMIRTACAR</sequence>
<dbReference type="GO" id="GO:0000287">
    <property type="term" value="F:magnesium ion binding"/>
    <property type="evidence" value="ECO:0007669"/>
    <property type="project" value="UniProtKB-UniRule"/>
</dbReference>
<dbReference type="SUPFAM" id="SSF52518">
    <property type="entry name" value="Thiamin diphosphate-binding fold (THDP-binding)"/>
    <property type="match status" value="2"/>
</dbReference>
<dbReference type="UniPathway" id="UPA00049">
    <property type="reaction ID" value="UER00059"/>
</dbReference>
<dbReference type="UniPathway" id="UPA00047">
    <property type="reaction ID" value="UER00055"/>
</dbReference>
<dbReference type="InterPro" id="IPR011766">
    <property type="entry name" value="TPP_enzyme_TPP-bd"/>
</dbReference>
<dbReference type="SUPFAM" id="SSF52467">
    <property type="entry name" value="DHS-like NAD/FAD-binding domain"/>
    <property type="match status" value="1"/>
</dbReference>
<keyword evidence="5 14" id="KW-0028">Amino-acid biosynthesis</keyword>
<dbReference type="GO" id="GO:0009097">
    <property type="term" value="P:isoleucine biosynthetic process"/>
    <property type="evidence" value="ECO:0007669"/>
    <property type="project" value="UniProtKB-UniPathway"/>
</dbReference>
<dbReference type="EC" id="2.2.1.6" evidence="4 14"/>
<dbReference type="AlphaFoldDB" id="A0A842HC44"/>
<dbReference type="InterPro" id="IPR029035">
    <property type="entry name" value="DHS-like_NAD/FAD-binding_dom"/>
</dbReference>
<evidence type="ECO:0000256" key="9">
    <source>
        <dbReference type="ARBA" id="ARBA00022827"/>
    </source>
</evidence>
<dbReference type="GO" id="GO:0003984">
    <property type="term" value="F:acetolactate synthase activity"/>
    <property type="evidence" value="ECO:0007669"/>
    <property type="project" value="UniProtKB-EC"/>
</dbReference>
<feature type="domain" description="Thiamine pyrophosphate enzyme TPP-binding" evidence="16">
    <location>
        <begin position="409"/>
        <end position="556"/>
    </location>
</feature>
<evidence type="ECO:0000259" key="16">
    <source>
        <dbReference type="Pfam" id="PF02775"/>
    </source>
</evidence>
<keyword evidence="6" id="KW-0285">Flavoprotein</keyword>
<evidence type="ECO:0000256" key="6">
    <source>
        <dbReference type="ARBA" id="ARBA00022630"/>
    </source>
</evidence>
<dbReference type="FunFam" id="3.40.50.970:FF:000007">
    <property type="entry name" value="Acetolactate synthase"/>
    <property type="match status" value="1"/>
</dbReference>
<keyword evidence="10 14" id="KW-0460">Magnesium</keyword>
<comment type="pathway">
    <text evidence="2 14">Amino-acid biosynthesis; L-valine biosynthesis; L-valine from pyruvate: step 1/4.</text>
</comment>
<name>A0A842HC44_9BACT</name>
<evidence type="ECO:0000256" key="11">
    <source>
        <dbReference type="ARBA" id="ARBA00023052"/>
    </source>
</evidence>
<dbReference type="InterPro" id="IPR012001">
    <property type="entry name" value="Thiamin_PyroP_enz_TPP-bd_dom"/>
</dbReference>
<evidence type="ECO:0000313" key="18">
    <source>
        <dbReference type="EMBL" id="MBC2592981.1"/>
    </source>
</evidence>
<dbReference type="NCBIfam" id="NF006016">
    <property type="entry name" value="PRK08155.1"/>
    <property type="match status" value="1"/>
</dbReference>
<comment type="cofactor">
    <cofactor evidence="14">
        <name>thiamine diphosphate</name>
        <dbReference type="ChEBI" id="CHEBI:58937"/>
    </cofactor>
    <text evidence="14">Binds 1 thiamine pyrophosphate per subunit.</text>
</comment>
<protein>
    <recommendedName>
        <fullName evidence="4 14">Acetolactate synthase</fullName>
        <ecNumber evidence="4 14">2.2.1.6</ecNumber>
    </recommendedName>
</protein>
<comment type="catalytic activity">
    <reaction evidence="13 14">
        <text>2 pyruvate + H(+) = (2S)-2-acetolactate + CO2</text>
        <dbReference type="Rhea" id="RHEA:25249"/>
        <dbReference type="ChEBI" id="CHEBI:15361"/>
        <dbReference type="ChEBI" id="CHEBI:15378"/>
        <dbReference type="ChEBI" id="CHEBI:16526"/>
        <dbReference type="ChEBI" id="CHEBI:58476"/>
        <dbReference type="EC" id="2.2.1.6"/>
    </reaction>
</comment>
<dbReference type="InterPro" id="IPR029061">
    <property type="entry name" value="THDP-binding"/>
</dbReference>
<comment type="similarity">
    <text evidence="3 14">Belongs to the TPP enzyme family.</text>
</comment>
<proteinExistence type="inferred from homology"/>
<evidence type="ECO:0000256" key="7">
    <source>
        <dbReference type="ARBA" id="ARBA00022679"/>
    </source>
</evidence>
<dbReference type="Pfam" id="PF02775">
    <property type="entry name" value="TPP_enzyme_C"/>
    <property type="match status" value="1"/>
</dbReference>
<evidence type="ECO:0000259" key="17">
    <source>
        <dbReference type="Pfam" id="PF02776"/>
    </source>
</evidence>
<evidence type="ECO:0000256" key="3">
    <source>
        <dbReference type="ARBA" id="ARBA00007812"/>
    </source>
</evidence>
<evidence type="ECO:0000256" key="12">
    <source>
        <dbReference type="ARBA" id="ARBA00023304"/>
    </source>
</evidence>
<reference evidence="18 19" key="1">
    <citation type="submission" date="2020-07" db="EMBL/GenBank/DDBJ databases">
        <authorList>
            <person name="Feng X."/>
        </authorList>
    </citation>
    <scope>NUCLEOTIDE SEQUENCE [LARGE SCALE GENOMIC DNA]</scope>
    <source>
        <strain evidence="18 19">JCM31066</strain>
    </source>
</reference>
<gene>
    <name evidence="18" type="primary">ilvB</name>
    <name evidence="18" type="ORF">H5P28_01785</name>
</gene>
<keyword evidence="8 14" id="KW-0479">Metal-binding</keyword>
<dbReference type="Pfam" id="PF00205">
    <property type="entry name" value="TPP_enzyme_M"/>
    <property type="match status" value="1"/>
</dbReference>
<dbReference type="InterPro" id="IPR000399">
    <property type="entry name" value="TPP-bd_CS"/>
</dbReference>
<dbReference type="FunFam" id="3.40.50.1220:FF:000008">
    <property type="entry name" value="Acetolactate synthase"/>
    <property type="match status" value="1"/>
</dbReference>
<dbReference type="InterPro" id="IPR039368">
    <property type="entry name" value="AHAS_TPP"/>
</dbReference>
<evidence type="ECO:0000256" key="8">
    <source>
        <dbReference type="ARBA" id="ARBA00022723"/>
    </source>
</evidence>
<evidence type="ECO:0000256" key="2">
    <source>
        <dbReference type="ARBA" id="ARBA00005025"/>
    </source>
</evidence>
<dbReference type="GO" id="GO:0009099">
    <property type="term" value="P:L-valine biosynthetic process"/>
    <property type="evidence" value="ECO:0007669"/>
    <property type="project" value="UniProtKB-UniPathway"/>
</dbReference>
<dbReference type="InterPro" id="IPR045229">
    <property type="entry name" value="TPP_enz"/>
</dbReference>
<evidence type="ECO:0000256" key="14">
    <source>
        <dbReference type="RuleBase" id="RU003591"/>
    </source>
</evidence>
<feature type="domain" description="Thiamine pyrophosphate enzyme central" evidence="15">
    <location>
        <begin position="218"/>
        <end position="353"/>
    </location>
</feature>
<dbReference type="CDD" id="cd07035">
    <property type="entry name" value="TPP_PYR_POX_like"/>
    <property type="match status" value="1"/>
</dbReference>